<gene>
    <name evidence="1" type="ORF">A3K52_03675</name>
</gene>
<accession>A0A1F7L175</accession>
<comment type="caution">
    <text evidence="1">The sequence shown here is derived from an EMBL/GenBank/DDBJ whole genome shotgun (WGS) entry which is preliminary data.</text>
</comment>
<dbReference type="Gene3D" id="3.40.50.1820">
    <property type="entry name" value="alpha/beta hydrolase"/>
    <property type="match status" value="1"/>
</dbReference>
<dbReference type="AlphaFoldDB" id="A0A1F7L175"/>
<sequence>MSNKIIISHLTSTYQKLPVCVYIKQGNLGSRTALILHGGAFEKAFGDTDRYKHILLWLQKNMKERPHIVWYQTARKPDPKIIPALRLNYWQEIFQGKVFGQELDDVEKVYKFILTKRTLFPKKINKIYSLGFSLGGTLAIILSSKFPQVVKLCAIGSAISTKRKNLPVLRGYPSKKWILSKFENFSGYFKVLQGYAEEIVPINDALLAYSSLKNPKFATYSRIQGVNHMFSGKNIFGLVHAKKILKELIDFYEFEIPLYG</sequence>
<dbReference type="SUPFAM" id="SSF53474">
    <property type="entry name" value="alpha/beta-Hydrolases"/>
    <property type="match status" value="1"/>
</dbReference>
<dbReference type="EMBL" id="MGBR01000001">
    <property type="protein sequence ID" value="OGK73851.1"/>
    <property type="molecule type" value="Genomic_DNA"/>
</dbReference>
<protein>
    <recommendedName>
        <fullName evidence="3">Phospholipase/carboxylesterase/thioesterase domain-containing protein</fullName>
    </recommendedName>
</protein>
<dbReference type="InterPro" id="IPR029058">
    <property type="entry name" value="AB_hydrolase_fold"/>
</dbReference>
<name>A0A1F7L175_9BACT</name>
<evidence type="ECO:0000313" key="2">
    <source>
        <dbReference type="Proteomes" id="UP000177050"/>
    </source>
</evidence>
<proteinExistence type="predicted"/>
<reference evidence="1 2" key="1">
    <citation type="journal article" date="2016" name="Nat. Commun.">
        <title>Thousands of microbial genomes shed light on interconnected biogeochemical processes in an aquifer system.</title>
        <authorList>
            <person name="Anantharaman K."/>
            <person name="Brown C.T."/>
            <person name="Hug L.A."/>
            <person name="Sharon I."/>
            <person name="Castelle C.J."/>
            <person name="Probst A.J."/>
            <person name="Thomas B.C."/>
            <person name="Singh A."/>
            <person name="Wilkins M.J."/>
            <person name="Karaoz U."/>
            <person name="Brodie E.L."/>
            <person name="Williams K.H."/>
            <person name="Hubbard S.S."/>
            <person name="Banfield J.F."/>
        </authorList>
    </citation>
    <scope>NUCLEOTIDE SEQUENCE [LARGE SCALE GENOMIC DNA]</scope>
</reference>
<evidence type="ECO:0000313" key="1">
    <source>
        <dbReference type="EMBL" id="OGK73851.1"/>
    </source>
</evidence>
<evidence type="ECO:0008006" key="3">
    <source>
        <dbReference type="Google" id="ProtNLM"/>
    </source>
</evidence>
<organism evidence="1 2">
    <name type="scientific">Candidatus Roizmanbacteria bacterium RIFOXYD1_FULL_38_12</name>
    <dbReference type="NCBI Taxonomy" id="1802093"/>
    <lineage>
        <taxon>Bacteria</taxon>
        <taxon>Candidatus Roizmaniibacteriota</taxon>
    </lineage>
</organism>
<dbReference type="Proteomes" id="UP000177050">
    <property type="component" value="Unassembled WGS sequence"/>
</dbReference>